<evidence type="ECO:0000313" key="3">
    <source>
        <dbReference type="Proteomes" id="UP000295718"/>
    </source>
</evidence>
<dbReference type="CDD" id="cd00229">
    <property type="entry name" value="SGNH_hydrolase"/>
    <property type="match status" value="1"/>
</dbReference>
<gene>
    <name evidence="2" type="ORF">EDD76_104269</name>
</gene>
<protein>
    <submittedName>
        <fullName evidence="2">Lysophospholipase L1-like esterase</fullName>
    </submittedName>
</protein>
<reference evidence="2 3" key="1">
    <citation type="submission" date="2019-03" db="EMBL/GenBank/DDBJ databases">
        <title>Genomic Encyclopedia of Type Strains, Phase IV (KMG-IV): sequencing the most valuable type-strain genomes for metagenomic binning, comparative biology and taxonomic classification.</title>
        <authorList>
            <person name="Goeker M."/>
        </authorList>
    </citation>
    <scope>NUCLEOTIDE SEQUENCE [LARGE SCALE GENOMIC DNA]</scope>
    <source>
        <strain evidence="2 3">DSM 100556</strain>
    </source>
</reference>
<evidence type="ECO:0000313" key="2">
    <source>
        <dbReference type="EMBL" id="TCL59531.1"/>
    </source>
</evidence>
<dbReference type="Gene3D" id="3.40.50.1110">
    <property type="entry name" value="SGNH hydrolase"/>
    <property type="match status" value="1"/>
</dbReference>
<dbReference type="InterPro" id="IPR013830">
    <property type="entry name" value="SGNH_hydro"/>
</dbReference>
<feature type="domain" description="SGNH hydrolase-type esterase" evidence="1">
    <location>
        <begin position="39"/>
        <end position="203"/>
    </location>
</feature>
<evidence type="ECO:0000259" key="1">
    <source>
        <dbReference type="Pfam" id="PF13472"/>
    </source>
</evidence>
<comment type="caution">
    <text evidence="2">The sequence shown here is derived from an EMBL/GenBank/DDBJ whole genome shotgun (WGS) entry which is preliminary data.</text>
</comment>
<dbReference type="AlphaFoldDB" id="A0A4R1R2E4"/>
<dbReference type="PANTHER" id="PTHR34407:SF1">
    <property type="entry name" value="SGNH HYDROLASE-TYPE ESTERASE DOMAIN-CONTAINING PROTEIN"/>
    <property type="match status" value="1"/>
</dbReference>
<sequence>MKESEGIMAGNGVVSRGNLHCLKKAMKRAQSGKKLTIGFIGGSITQGSLSSTPLTCYAYLVYNWWRKKFPEAEHLYVNAGVGGTTSQFGAARAEEDLLCHKPDFVIVEFSVNDENNGHFAETYEGLVRKIYGSDGEPALLLLHNVRYDNGENAQKEHEKIGKAYGLPCISMKEALYGKVASGEIPVRSITPDDLHPNDLGHELVARAVIEFLEGVYECRSEEEPPFYKGKLPEPLTRNRYGHSVRYRNDNCSPECDGFTKDSKKNEKNSHIFQKGWIASGINDKIVFEIEGTIIAVQYRKSIRKPAPVARVIIDGKEERSFLLDGNFDEDWGDCLYIDTVAENLENTVHTVEITIVENSKNPAVPFYLVSVIGSR</sequence>
<dbReference type="InterPro" id="IPR036514">
    <property type="entry name" value="SGNH_hydro_sf"/>
</dbReference>
<dbReference type="Proteomes" id="UP000295718">
    <property type="component" value="Unassembled WGS sequence"/>
</dbReference>
<dbReference type="STRING" id="1469948.GCA_000732725_03592"/>
<dbReference type="PANTHER" id="PTHR34407">
    <property type="entry name" value="EXPRESSED PROTEIN"/>
    <property type="match status" value="1"/>
</dbReference>
<organism evidence="2 3">
    <name type="scientific">Kineothrix alysoides</name>
    <dbReference type="NCBI Taxonomy" id="1469948"/>
    <lineage>
        <taxon>Bacteria</taxon>
        <taxon>Bacillati</taxon>
        <taxon>Bacillota</taxon>
        <taxon>Clostridia</taxon>
        <taxon>Lachnospirales</taxon>
        <taxon>Lachnospiraceae</taxon>
        <taxon>Kineothrix</taxon>
    </lineage>
</organism>
<dbReference type="EMBL" id="SLUO01000004">
    <property type="protein sequence ID" value="TCL59531.1"/>
    <property type="molecule type" value="Genomic_DNA"/>
</dbReference>
<keyword evidence="3" id="KW-1185">Reference proteome</keyword>
<proteinExistence type="predicted"/>
<name>A0A4R1R2E4_9FIRM</name>
<dbReference type="Pfam" id="PF13472">
    <property type="entry name" value="Lipase_GDSL_2"/>
    <property type="match status" value="1"/>
</dbReference>
<dbReference type="SUPFAM" id="SSF52266">
    <property type="entry name" value="SGNH hydrolase"/>
    <property type="match status" value="1"/>
</dbReference>
<accession>A0A4R1R2E4</accession>